<dbReference type="PRINTS" id="PR00081">
    <property type="entry name" value="GDHRDH"/>
</dbReference>
<evidence type="ECO:0000313" key="4">
    <source>
        <dbReference type="Proteomes" id="UP001165343"/>
    </source>
</evidence>
<evidence type="ECO:0000313" key="3">
    <source>
        <dbReference type="EMBL" id="MCL6677784.1"/>
    </source>
</evidence>
<sequence>MNEQRTAIVTGAAKRVGADIVKALLERGWTVVAHVHKAEDEVAAGAHKVAADLSDVDCADRVFAAAEGLPPVRLLVNNAARFAWDGFGEFSPDELDKHMHVNVRAPLLLTEALAARHHGGDALAVNVLDSKLSAPNPDYLSYTLSKQALQGATELSARALASRGIRVNAIAPALMLRSPGQTEDNFQAMHERNPLHRGVTAEHVIAAIDYLVAATAVTGEVLTIDSGLRFEPPERDVQFLES</sequence>
<accession>A0ABT0RC07</accession>
<keyword evidence="4" id="KW-1185">Reference proteome</keyword>
<evidence type="ECO:0000256" key="2">
    <source>
        <dbReference type="ARBA" id="ARBA00023002"/>
    </source>
</evidence>
<evidence type="ECO:0000256" key="1">
    <source>
        <dbReference type="ARBA" id="ARBA00006484"/>
    </source>
</evidence>
<dbReference type="Proteomes" id="UP001165343">
    <property type="component" value="Unassembled WGS sequence"/>
</dbReference>
<dbReference type="RefSeq" id="WP_249866775.1">
    <property type="nucleotide sequence ID" value="NZ_JAMGBC010000001.1"/>
</dbReference>
<comment type="similarity">
    <text evidence="1">Belongs to the short-chain dehydrogenases/reductases (SDR) family.</text>
</comment>
<dbReference type="PANTHER" id="PTHR43639:SF1">
    <property type="entry name" value="SHORT-CHAIN DEHYDROGENASE_REDUCTASE FAMILY PROTEIN"/>
    <property type="match status" value="1"/>
</dbReference>
<name>A0ABT0RC07_9SPHN</name>
<reference evidence="3" key="1">
    <citation type="submission" date="2022-05" db="EMBL/GenBank/DDBJ databases">
        <authorList>
            <person name="Jo J.-H."/>
            <person name="Im W.-T."/>
        </authorList>
    </citation>
    <scope>NUCLEOTIDE SEQUENCE</scope>
    <source>
        <strain evidence="3">RG327</strain>
    </source>
</reference>
<dbReference type="InterPro" id="IPR002347">
    <property type="entry name" value="SDR_fam"/>
</dbReference>
<dbReference type="InterPro" id="IPR036291">
    <property type="entry name" value="NAD(P)-bd_dom_sf"/>
</dbReference>
<gene>
    <name evidence="3" type="ORF">LZ519_00400</name>
</gene>
<dbReference type="SUPFAM" id="SSF51735">
    <property type="entry name" value="NAD(P)-binding Rossmann-fold domains"/>
    <property type="match status" value="1"/>
</dbReference>
<keyword evidence="2" id="KW-0560">Oxidoreductase</keyword>
<proteinExistence type="inferred from homology"/>
<organism evidence="3 4">
    <name type="scientific">Sphingomonas anseongensis</name>
    <dbReference type="NCBI Taxonomy" id="2908207"/>
    <lineage>
        <taxon>Bacteria</taxon>
        <taxon>Pseudomonadati</taxon>
        <taxon>Pseudomonadota</taxon>
        <taxon>Alphaproteobacteria</taxon>
        <taxon>Sphingomonadales</taxon>
        <taxon>Sphingomonadaceae</taxon>
        <taxon>Sphingomonas</taxon>
    </lineage>
</organism>
<dbReference type="PANTHER" id="PTHR43639">
    <property type="entry name" value="OXIDOREDUCTASE, SHORT-CHAIN DEHYDROGENASE/REDUCTASE FAMILY (AFU_ORTHOLOGUE AFUA_5G02870)"/>
    <property type="match status" value="1"/>
</dbReference>
<protein>
    <submittedName>
        <fullName evidence="3">SDR family oxidoreductase</fullName>
    </submittedName>
</protein>
<comment type="caution">
    <text evidence="3">The sequence shown here is derived from an EMBL/GenBank/DDBJ whole genome shotgun (WGS) entry which is preliminary data.</text>
</comment>
<dbReference type="Gene3D" id="3.40.50.720">
    <property type="entry name" value="NAD(P)-binding Rossmann-like Domain"/>
    <property type="match status" value="1"/>
</dbReference>
<dbReference type="Pfam" id="PF13561">
    <property type="entry name" value="adh_short_C2"/>
    <property type="match status" value="1"/>
</dbReference>
<dbReference type="EMBL" id="JAMGBC010000001">
    <property type="protein sequence ID" value="MCL6677784.1"/>
    <property type="molecule type" value="Genomic_DNA"/>
</dbReference>